<reference evidence="11" key="1">
    <citation type="journal article" date="2017" name="Nature">
        <title>Asgard archaea illuminate the origin of eukaryotic cellular complexity.</title>
        <authorList>
            <person name="Zaremba-Niedzwiedzka K."/>
            <person name="Caceres E.F."/>
            <person name="Saw J.H."/>
            <person name="Backstrom D."/>
            <person name="Juzokaite L."/>
            <person name="Vancaester E."/>
            <person name="Seitz K.W."/>
            <person name="Anantharaman K."/>
            <person name="Starnawski P."/>
            <person name="Kjeldsen K.U."/>
            <person name="Scott M.B."/>
            <person name="Nunoura T."/>
            <person name="Banfield J.F."/>
            <person name="Schramm A."/>
            <person name="Baker B.J."/>
            <person name="Spang A."/>
            <person name="Ettema T.J.G."/>
        </authorList>
    </citation>
    <scope>NUCLEOTIDE SEQUENCE</scope>
    <source>
        <strain evidence="11">LCB_4</strain>
    </source>
</reference>
<evidence type="ECO:0000259" key="10">
    <source>
        <dbReference type="PROSITE" id="PS50862"/>
    </source>
</evidence>
<keyword evidence="5" id="KW-0547">Nucleotide-binding</keyword>
<dbReference type="Pfam" id="PF00587">
    <property type="entry name" value="tRNA-synt_2b"/>
    <property type="match status" value="1"/>
</dbReference>
<evidence type="ECO:0000313" key="12">
    <source>
        <dbReference type="Proteomes" id="UP000186851"/>
    </source>
</evidence>
<evidence type="ECO:0000256" key="6">
    <source>
        <dbReference type="ARBA" id="ARBA00022840"/>
    </source>
</evidence>
<comment type="similarity">
    <text evidence="1">Belongs to the class-II aminoacyl-tRNA synthetase family.</text>
</comment>
<dbReference type="GO" id="GO:0004829">
    <property type="term" value="F:threonine-tRNA ligase activity"/>
    <property type="evidence" value="ECO:0007669"/>
    <property type="project" value="UniProtKB-EC"/>
</dbReference>
<dbReference type="PANTHER" id="PTHR11451:SF44">
    <property type="entry name" value="THREONINE--TRNA LIGASE, CHLOROPLASTIC_MITOCHONDRIAL 2"/>
    <property type="match status" value="1"/>
</dbReference>
<evidence type="ECO:0000256" key="9">
    <source>
        <dbReference type="ARBA" id="ARBA00049515"/>
    </source>
</evidence>
<dbReference type="PROSITE" id="PS50862">
    <property type="entry name" value="AA_TRNA_LIGASE_II"/>
    <property type="match status" value="1"/>
</dbReference>
<keyword evidence="7" id="KW-0648">Protein biosynthesis</keyword>
<dbReference type="InterPro" id="IPR045864">
    <property type="entry name" value="aa-tRNA-synth_II/BPL/LPL"/>
</dbReference>
<dbReference type="SUPFAM" id="SSF52954">
    <property type="entry name" value="Class II aaRS ABD-related"/>
    <property type="match status" value="1"/>
</dbReference>
<keyword evidence="8" id="KW-0030">Aminoacyl-tRNA synthetase</keyword>
<evidence type="ECO:0000313" key="11">
    <source>
        <dbReference type="EMBL" id="WEU40739.1"/>
    </source>
</evidence>
<dbReference type="SUPFAM" id="SSF55681">
    <property type="entry name" value="Class II aaRS and biotin synthetases"/>
    <property type="match status" value="1"/>
</dbReference>
<dbReference type="InterPro" id="IPR047246">
    <property type="entry name" value="ThrRS_anticodon"/>
</dbReference>
<dbReference type="Gene3D" id="3.30.930.10">
    <property type="entry name" value="Bira Bifunctional Protein, Domain 2"/>
    <property type="match status" value="1"/>
</dbReference>
<dbReference type="CDD" id="cd00860">
    <property type="entry name" value="ThrRS_anticodon"/>
    <property type="match status" value="1"/>
</dbReference>
<dbReference type="Proteomes" id="UP000186851">
    <property type="component" value="Chromosome"/>
</dbReference>
<comment type="catalytic activity">
    <reaction evidence="9">
        <text>tRNA(Thr) + L-threonine + ATP = L-threonyl-tRNA(Thr) + AMP + diphosphate + H(+)</text>
        <dbReference type="Rhea" id="RHEA:24624"/>
        <dbReference type="Rhea" id="RHEA-COMP:9670"/>
        <dbReference type="Rhea" id="RHEA-COMP:9704"/>
        <dbReference type="ChEBI" id="CHEBI:15378"/>
        <dbReference type="ChEBI" id="CHEBI:30616"/>
        <dbReference type="ChEBI" id="CHEBI:33019"/>
        <dbReference type="ChEBI" id="CHEBI:57926"/>
        <dbReference type="ChEBI" id="CHEBI:78442"/>
        <dbReference type="ChEBI" id="CHEBI:78534"/>
        <dbReference type="ChEBI" id="CHEBI:456215"/>
        <dbReference type="EC" id="6.1.1.3"/>
    </reaction>
</comment>
<dbReference type="Pfam" id="PF03129">
    <property type="entry name" value="HGTP_anticodon"/>
    <property type="match status" value="1"/>
</dbReference>
<dbReference type="FunFam" id="3.40.50.800:FF:000001">
    <property type="entry name" value="Threonine--tRNA ligase"/>
    <property type="match status" value="1"/>
</dbReference>
<gene>
    <name evidence="11" type="ORF">OdinLCB4_002115</name>
</gene>
<keyword evidence="6" id="KW-0067">ATP-binding</keyword>
<dbReference type="EC" id="6.1.1.3" evidence="2"/>
<accession>A0AAF0D301</accession>
<dbReference type="Gene3D" id="3.40.50.800">
    <property type="entry name" value="Anticodon-binding domain"/>
    <property type="match status" value="1"/>
</dbReference>
<evidence type="ECO:0000256" key="8">
    <source>
        <dbReference type="ARBA" id="ARBA00023146"/>
    </source>
</evidence>
<dbReference type="GO" id="GO:0005737">
    <property type="term" value="C:cytoplasm"/>
    <property type="evidence" value="ECO:0007669"/>
    <property type="project" value="InterPro"/>
</dbReference>
<dbReference type="NCBIfam" id="NF003068">
    <property type="entry name" value="PRK03991.1"/>
    <property type="match status" value="1"/>
</dbReference>
<proteinExistence type="inferred from homology"/>
<name>A0AAF0D301_ODILC</name>
<dbReference type="EMBL" id="CP091871">
    <property type="protein sequence ID" value="WEU40739.1"/>
    <property type="molecule type" value="Genomic_DNA"/>
</dbReference>
<evidence type="ECO:0000256" key="7">
    <source>
        <dbReference type="ARBA" id="ARBA00022917"/>
    </source>
</evidence>
<keyword evidence="3" id="KW-0820">tRNA-binding</keyword>
<keyword evidence="3" id="KW-0694">RNA-binding</keyword>
<dbReference type="InterPro" id="IPR004154">
    <property type="entry name" value="Anticodon-bd"/>
</dbReference>
<dbReference type="GO" id="GO:0005524">
    <property type="term" value="F:ATP binding"/>
    <property type="evidence" value="ECO:0007669"/>
    <property type="project" value="UniProtKB-KW"/>
</dbReference>
<sequence length="472" mass="54847">MPSRYLIINDKGEEFELDLKHIDDCPPVKKDPELRQYIVSEEIGGLCTEPPKHIQYLRQLELVDYEPASDVGHFRWYPKGAFLKSLIEEYAAWASTEWLNAIRIETPLMYRYDEPDIKEQADKFVEKDYRLKIGKRTLLLRFAGDFGLFKMMRDAQISYKQMPVRVFELSPSFRLEKRGECVGLRRLRAFTMPDLHCFCKDFNQGFEEYVNLTKFYHKLLTGLSISYVLVFRVVKKYFEEYKEFLKKLITSIGKTAFIDILPSMKHYWALKSEYQVIDSVGGNAQLSTVQLDVEDAERYGIRYADEDGGKKGCIILHSSMGSVERVIYALLETALKNKTDSKLPSLPVWLSPTQVRLIPVADRHISFAERVQKNLEENNIRADIDDRDKSIGKKILDAEKRDWTPYIVILGDKEVESGKLTVRNRLLSSEKKPHIVELSLEEFINTVKKETEGRIHKRIPLPVKLSARPSFT</sequence>
<dbReference type="InterPro" id="IPR006195">
    <property type="entry name" value="aa-tRNA-synth_II"/>
</dbReference>
<dbReference type="AlphaFoldDB" id="A0AAF0D301"/>
<evidence type="ECO:0000256" key="3">
    <source>
        <dbReference type="ARBA" id="ARBA00022555"/>
    </source>
</evidence>
<keyword evidence="4 11" id="KW-0436">Ligase</keyword>
<organism evidence="11 12">
    <name type="scientific">Odinarchaeota yellowstonii (strain LCB_4)</name>
    <dbReference type="NCBI Taxonomy" id="1841599"/>
    <lineage>
        <taxon>Archaea</taxon>
        <taxon>Promethearchaeati</taxon>
        <taxon>Candidatus Odinarchaeota</taxon>
        <taxon>Candidatus Odinarchaeia</taxon>
        <taxon>Candidatus Odinarchaeales</taxon>
        <taxon>Candidatus Odinarchaeaceae</taxon>
        <taxon>Candidatus Odinarchaeum</taxon>
    </lineage>
</organism>
<protein>
    <recommendedName>
        <fullName evidence="2">threonine--tRNA ligase</fullName>
        <ecNumber evidence="2">6.1.1.3</ecNumber>
    </recommendedName>
</protein>
<dbReference type="InterPro" id="IPR036621">
    <property type="entry name" value="Anticodon-bd_dom_sf"/>
</dbReference>
<dbReference type="GO" id="GO:0006435">
    <property type="term" value="P:threonyl-tRNA aminoacylation"/>
    <property type="evidence" value="ECO:0007669"/>
    <property type="project" value="InterPro"/>
</dbReference>
<dbReference type="InterPro" id="IPR002314">
    <property type="entry name" value="aa-tRNA-synt_IIb"/>
</dbReference>
<dbReference type="PRINTS" id="PR01047">
    <property type="entry name" value="TRNASYNTHTHR"/>
</dbReference>
<dbReference type="PANTHER" id="PTHR11451">
    <property type="entry name" value="THREONINE-TRNA LIGASE"/>
    <property type="match status" value="1"/>
</dbReference>
<feature type="domain" description="Aminoacyl-transfer RNA synthetases class-II family profile" evidence="10">
    <location>
        <begin position="104"/>
        <end position="344"/>
    </location>
</feature>
<dbReference type="InterPro" id="IPR002320">
    <property type="entry name" value="Thr-tRNA-ligase_IIa"/>
</dbReference>
<evidence type="ECO:0000256" key="2">
    <source>
        <dbReference type="ARBA" id="ARBA00013163"/>
    </source>
</evidence>
<reference evidence="11" key="2">
    <citation type="journal article" date="2022" name="Nat. Microbiol.">
        <title>A closed Candidatus Odinarchaeum chromosome exposes Asgard archaeal viruses.</title>
        <authorList>
            <person name="Tamarit D."/>
            <person name="Caceres E.F."/>
            <person name="Krupovic M."/>
            <person name="Nijland R."/>
            <person name="Eme L."/>
            <person name="Robinson N.P."/>
            <person name="Ettema T.J.G."/>
        </authorList>
    </citation>
    <scope>NUCLEOTIDE SEQUENCE</scope>
    <source>
        <strain evidence="11">LCB_4</strain>
    </source>
</reference>
<evidence type="ECO:0000256" key="5">
    <source>
        <dbReference type="ARBA" id="ARBA00022741"/>
    </source>
</evidence>
<dbReference type="KEGG" id="oyw:OdinLCB4_002115"/>
<evidence type="ECO:0000256" key="4">
    <source>
        <dbReference type="ARBA" id="ARBA00022598"/>
    </source>
</evidence>
<evidence type="ECO:0000256" key="1">
    <source>
        <dbReference type="ARBA" id="ARBA00008226"/>
    </source>
</evidence>
<dbReference type="GO" id="GO:0000049">
    <property type="term" value="F:tRNA binding"/>
    <property type="evidence" value="ECO:0007669"/>
    <property type="project" value="UniProtKB-KW"/>
</dbReference>